<dbReference type="PATRIC" id="fig|43658.5.peg.2154"/>
<reference evidence="2 3" key="1">
    <citation type="journal article" date="2015" name="BMC Genomics">
        <title>Genome mining reveals unlocked bioactive potential of marine Gram-negative bacteria.</title>
        <authorList>
            <person name="Machado H."/>
            <person name="Sonnenschein E.C."/>
            <person name="Melchiorsen J."/>
            <person name="Gram L."/>
        </authorList>
    </citation>
    <scope>NUCLEOTIDE SEQUENCE [LARGE SCALE GENOMIC DNA]</scope>
    <source>
        <strain evidence="2 3">S2471</strain>
    </source>
</reference>
<dbReference type="OrthoDB" id="6288700at2"/>
<dbReference type="EMBL" id="JXYA01000020">
    <property type="protein sequence ID" value="KJZ09381.1"/>
    <property type="molecule type" value="Genomic_DNA"/>
</dbReference>
<keyword evidence="3" id="KW-1185">Reference proteome</keyword>
<dbReference type="Proteomes" id="UP000033452">
    <property type="component" value="Unassembled WGS sequence"/>
</dbReference>
<dbReference type="RefSeq" id="WP_046004865.1">
    <property type="nucleotide sequence ID" value="NZ_JXYA01000020.1"/>
</dbReference>
<feature type="region of interest" description="Disordered" evidence="1">
    <location>
        <begin position="20"/>
        <end position="40"/>
    </location>
</feature>
<sequence length="175" mass="19136">MYVNGYTATNYVNRVSNATVDSAGGASNSPVKSSGSEPEIDNRESYINYINSATEEQLAGSIDAIKTYGPPIAMFRMSDIVNAANQDELHGRIGRAIDHFDAEAQQYHTQELAIINEGEQAGKSSKEILQEIVALRDQQSELFKMGTNWGSKGLAHPDNYEKLVAATPNYVNLYA</sequence>
<comment type="caution">
    <text evidence="2">The sequence shown here is derived from an EMBL/GenBank/DDBJ whole genome shotgun (WGS) entry which is preliminary data.</text>
</comment>
<gene>
    <name evidence="2" type="ORF">TW77_10150</name>
</gene>
<evidence type="ECO:0000313" key="2">
    <source>
        <dbReference type="EMBL" id="KJZ09381.1"/>
    </source>
</evidence>
<proteinExistence type="predicted"/>
<organism evidence="2 3">
    <name type="scientific">Pseudoalteromonas rubra</name>
    <dbReference type="NCBI Taxonomy" id="43658"/>
    <lineage>
        <taxon>Bacteria</taxon>
        <taxon>Pseudomonadati</taxon>
        <taxon>Pseudomonadota</taxon>
        <taxon>Gammaproteobacteria</taxon>
        <taxon>Alteromonadales</taxon>
        <taxon>Pseudoalteromonadaceae</taxon>
        <taxon>Pseudoalteromonas</taxon>
    </lineage>
</organism>
<protein>
    <submittedName>
        <fullName evidence="2">Uncharacterized protein</fullName>
    </submittedName>
</protein>
<evidence type="ECO:0000256" key="1">
    <source>
        <dbReference type="SAM" id="MobiDB-lite"/>
    </source>
</evidence>
<evidence type="ECO:0000313" key="3">
    <source>
        <dbReference type="Proteomes" id="UP000033452"/>
    </source>
</evidence>
<dbReference type="AlphaFoldDB" id="A0A0F4QNY9"/>
<feature type="compositionally biased region" description="Polar residues" evidence="1">
    <location>
        <begin position="20"/>
        <end position="36"/>
    </location>
</feature>
<name>A0A0F4QNY9_9GAMM</name>
<accession>A0A0F4QNY9</accession>